<feature type="domain" description="Cyclic nucleotide-binding" evidence="1">
    <location>
        <begin position="21"/>
        <end position="112"/>
    </location>
</feature>
<protein>
    <submittedName>
        <fullName evidence="2">Crp/Fnr family transcriptional regulator</fullName>
    </submittedName>
</protein>
<dbReference type="InterPro" id="IPR018490">
    <property type="entry name" value="cNMP-bd_dom_sf"/>
</dbReference>
<proteinExistence type="predicted"/>
<evidence type="ECO:0000259" key="1">
    <source>
        <dbReference type="PROSITE" id="PS50042"/>
    </source>
</evidence>
<dbReference type="EMBL" id="SZVO01000001">
    <property type="protein sequence ID" value="TKT93767.1"/>
    <property type="molecule type" value="Genomic_DNA"/>
</dbReference>
<dbReference type="InterPro" id="IPR014710">
    <property type="entry name" value="RmlC-like_jellyroll"/>
</dbReference>
<dbReference type="RefSeq" id="WP_137338060.1">
    <property type="nucleotide sequence ID" value="NZ_BSQH01000001.1"/>
</dbReference>
<evidence type="ECO:0000313" key="2">
    <source>
        <dbReference type="EMBL" id="TKT93767.1"/>
    </source>
</evidence>
<dbReference type="CDD" id="cd00038">
    <property type="entry name" value="CAP_ED"/>
    <property type="match status" value="1"/>
</dbReference>
<dbReference type="AlphaFoldDB" id="A0A4U6DBN5"/>
<keyword evidence="3" id="KW-1185">Reference proteome</keyword>
<evidence type="ECO:0000313" key="3">
    <source>
        <dbReference type="Proteomes" id="UP000304900"/>
    </source>
</evidence>
<comment type="caution">
    <text evidence="2">The sequence shown here is derived from an EMBL/GenBank/DDBJ whole genome shotgun (WGS) entry which is preliminary data.</text>
</comment>
<name>A0A4U6DBN5_9BACT</name>
<dbReference type="OrthoDB" id="1066708at2"/>
<dbReference type="SUPFAM" id="SSF51206">
    <property type="entry name" value="cAMP-binding domain-like"/>
    <property type="match status" value="1"/>
</dbReference>
<accession>A0A4U6DBN5</accession>
<dbReference type="Pfam" id="PF00027">
    <property type="entry name" value="cNMP_binding"/>
    <property type="match status" value="1"/>
</dbReference>
<dbReference type="PROSITE" id="PS50042">
    <property type="entry name" value="CNMP_BINDING_3"/>
    <property type="match status" value="1"/>
</dbReference>
<organism evidence="2 3">
    <name type="scientific">Dyadobacter frigoris</name>
    <dbReference type="NCBI Taxonomy" id="2576211"/>
    <lineage>
        <taxon>Bacteria</taxon>
        <taxon>Pseudomonadati</taxon>
        <taxon>Bacteroidota</taxon>
        <taxon>Cytophagia</taxon>
        <taxon>Cytophagales</taxon>
        <taxon>Spirosomataceae</taxon>
        <taxon>Dyadobacter</taxon>
    </lineage>
</organism>
<gene>
    <name evidence="2" type="ORF">FDK13_00715</name>
</gene>
<dbReference type="InterPro" id="IPR000595">
    <property type="entry name" value="cNMP-bd_dom"/>
</dbReference>
<dbReference type="Proteomes" id="UP000304900">
    <property type="component" value="Unassembled WGS sequence"/>
</dbReference>
<dbReference type="Gene3D" id="2.60.120.10">
    <property type="entry name" value="Jelly Rolls"/>
    <property type="match status" value="1"/>
</dbReference>
<reference evidence="2 3" key="1">
    <citation type="submission" date="2019-05" db="EMBL/GenBank/DDBJ databases">
        <title>Dyadobacter AR-3-8 sp. nov., isolated from arctic soil.</title>
        <authorList>
            <person name="Chaudhary D.K."/>
        </authorList>
    </citation>
    <scope>NUCLEOTIDE SEQUENCE [LARGE SCALE GENOMIC DNA]</scope>
    <source>
        <strain evidence="2 3">AR-3-8</strain>
    </source>
</reference>
<sequence>MLKLFNYDLQNFASPSASKALLSKITVKKLAEYETILSPGQHQQNLYFIKEGVVRCYYQSLEMQWTNWFAAEGNPIFSTESFFSGNPSLEYIETCTPVILYQITREDYRTLMAEFPELYEPAFHLIQSYLHISEKRMYGSQMQTAYKRYEDFIETHRHIANRVKMQHIASYLGITPTHLSRIRREFAFKAYKNVAKINVGT</sequence>